<evidence type="ECO:0000313" key="3">
    <source>
        <dbReference type="EMBL" id="OON35608.1"/>
    </source>
</evidence>
<evidence type="ECO:0008006" key="5">
    <source>
        <dbReference type="Google" id="ProtNLM"/>
    </source>
</evidence>
<keyword evidence="4" id="KW-1185">Reference proteome</keyword>
<sequence length="126" mass="13899">MAKKTIRVHTPFDFQFEDGTSQRFEAGEHTVDDKVADHWFVTAHSDVTGKAKSSADTKEFQAQIDSLTAQLEDKEKSIGDLQLSVTEKDEIIADLTAQIEAMKAPVTESAPETEDNGTKRKSTNGK</sequence>
<evidence type="ECO:0000256" key="2">
    <source>
        <dbReference type="SAM" id="MobiDB-lite"/>
    </source>
</evidence>
<dbReference type="OrthoDB" id="6445976at2"/>
<feature type="region of interest" description="Disordered" evidence="2">
    <location>
        <begin position="103"/>
        <end position="126"/>
    </location>
</feature>
<dbReference type="RefSeq" id="WP_078004881.1">
    <property type="nucleotide sequence ID" value="NZ_MRUL01000028.1"/>
</dbReference>
<keyword evidence="1" id="KW-0175">Coiled coil</keyword>
<comment type="caution">
    <text evidence="3">The sequence shown here is derived from an EMBL/GenBank/DDBJ whole genome shotgun (WGS) entry which is preliminary data.</text>
</comment>
<dbReference type="STRING" id="1926881.BTJ39_22290"/>
<evidence type="ECO:0000256" key="1">
    <source>
        <dbReference type="SAM" id="Coils"/>
    </source>
</evidence>
<accession>A0A1S8Y9Z7</accession>
<organism evidence="3 4">
    <name type="scientific">Izhakiella australiensis</name>
    <dbReference type="NCBI Taxonomy" id="1926881"/>
    <lineage>
        <taxon>Bacteria</taxon>
        <taxon>Pseudomonadati</taxon>
        <taxon>Pseudomonadota</taxon>
        <taxon>Gammaproteobacteria</taxon>
        <taxon>Enterobacterales</taxon>
        <taxon>Erwiniaceae</taxon>
        <taxon>Izhakiella</taxon>
    </lineage>
</organism>
<dbReference type="Proteomes" id="UP000190667">
    <property type="component" value="Unassembled WGS sequence"/>
</dbReference>
<proteinExistence type="predicted"/>
<dbReference type="AlphaFoldDB" id="A0A1S8Y9Z7"/>
<dbReference type="Gene3D" id="1.20.5.170">
    <property type="match status" value="1"/>
</dbReference>
<gene>
    <name evidence="3" type="ORF">BTJ39_22290</name>
</gene>
<dbReference type="EMBL" id="MRUL01000028">
    <property type="protein sequence ID" value="OON35608.1"/>
    <property type="molecule type" value="Genomic_DNA"/>
</dbReference>
<protein>
    <recommendedName>
        <fullName evidence="5">Bacteriophage protein</fullName>
    </recommendedName>
</protein>
<name>A0A1S8Y9Z7_9GAMM</name>
<evidence type="ECO:0000313" key="4">
    <source>
        <dbReference type="Proteomes" id="UP000190667"/>
    </source>
</evidence>
<reference evidence="3 4" key="1">
    <citation type="submission" date="2016-12" db="EMBL/GenBank/DDBJ databases">
        <title>Izhakiella australiana sp. nov. of genus Izhakiella isolated from Australian desert.</title>
        <authorList>
            <person name="Ji M."/>
        </authorList>
    </citation>
    <scope>NUCLEOTIDE SEQUENCE [LARGE SCALE GENOMIC DNA]</scope>
    <source>
        <strain evidence="3 4">D4N98</strain>
    </source>
</reference>
<feature type="coiled-coil region" evidence="1">
    <location>
        <begin position="57"/>
        <end position="84"/>
    </location>
</feature>